<evidence type="ECO:0000256" key="9">
    <source>
        <dbReference type="ARBA" id="ARBA00047365"/>
    </source>
</evidence>
<dbReference type="InterPro" id="IPR040074">
    <property type="entry name" value="BssD/PflA/YjjW"/>
</dbReference>
<dbReference type="Pfam" id="PF00037">
    <property type="entry name" value="Fer4"/>
    <property type="match status" value="1"/>
</dbReference>
<dbReference type="GO" id="GO:0016491">
    <property type="term" value="F:oxidoreductase activity"/>
    <property type="evidence" value="ECO:0007669"/>
    <property type="project" value="UniProtKB-KW"/>
</dbReference>
<keyword evidence="15" id="KW-1185">Reference proteome</keyword>
<dbReference type="PIRSF" id="PIRSF000371">
    <property type="entry name" value="PFL_act_enz"/>
    <property type="match status" value="1"/>
</dbReference>
<protein>
    <submittedName>
        <fullName evidence="13">Pyruvate formate lyase activating enzyme</fullName>
    </submittedName>
    <submittedName>
        <fullName evidence="12">YjjW family glycine radical enzyme activase</fullName>
    </submittedName>
</protein>
<keyword evidence="7" id="KW-0408">Iron</keyword>
<evidence type="ECO:0000313" key="13">
    <source>
        <dbReference type="EMBL" id="SHG10089.1"/>
    </source>
</evidence>
<reference evidence="12 15" key="3">
    <citation type="journal article" date="2019" name="Nat. Med.">
        <title>A library of human gut bacterial isolates paired with longitudinal multiomics data enables mechanistic microbiome research.</title>
        <authorList>
            <person name="Poyet M."/>
            <person name="Groussin M."/>
            <person name="Gibbons S.M."/>
            <person name="Avila-Pacheco J."/>
            <person name="Jiang X."/>
            <person name="Kearney S.M."/>
            <person name="Perrotta A.R."/>
            <person name="Berdy B."/>
            <person name="Zhao S."/>
            <person name="Lieberman T.D."/>
            <person name="Swanson P.K."/>
            <person name="Smith M."/>
            <person name="Roesemann S."/>
            <person name="Alexander J.E."/>
            <person name="Rich S.A."/>
            <person name="Livny J."/>
            <person name="Vlamakis H."/>
            <person name="Clish C."/>
            <person name="Bullock K."/>
            <person name="Deik A."/>
            <person name="Scott J."/>
            <person name="Pierce K.A."/>
            <person name="Xavier R.J."/>
            <person name="Alm E.J."/>
        </authorList>
    </citation>
    <scope>NUCLEOTIDE SEQUENCE [LARGE SCALE GENOMIC DNA]</scope>
    <source>
        <strain evidence="12 15">BIOML-A2</strain>
    </source>
</reference>
<dbReference type="SFLD" id="SFLDS00029">
    <property type="entry name" value="Radical_SAM"/>
    <property type="match status" value="1"/>
</dbReference>
<dbReference type="CDD" id="cd01335">
    <property type="entry name" value="Radical_SAM"/>
    <property type="match status" value="1"/>
</dbReference>
<dbReference type="InterPro" id="IPR013785">
    <property type="entry name" value="Aldolase_TIM"/>
</dbReference>
<sequence length="281" mass="31162">MLRAPVNKIIPQSSVDGPGNRTAIFFQGCNFSCHYCHNPETIRLCQNCGTCVADCPVGALRRDEAGTVCWDPDRCVGCDTCIKVCPHLSSPKVRLLTVEEVLAEVEKGMPFIRGITVSGGECTLYRDFLVSLFERVHPLGLTALLDSNGSRDFSADAELLGACDGVMLDIKCFDSAIHQKLTGQPSERVRENAVFLAKKGKLTEIRTVVIPDYLPNEETVRGYCELLDPYLSAGPIRYKLIRFRPFGVREPYNQLETPSEEYMEQLAEIARGYGFADIVTV</sequence>
<dbReference type="Gene3D" id="3.30.70.20">
    <property type="match status" value="1"/>
</dbReference>
<gene>
    <name evidence="12" type="primary">yjjW</name>
    <name evidence="12" type="ORF">GT747_04315</name>
    <name evidence="13" type="ORF">SAMN05444424_1472</name>
</gene>
<dbReference type="RefSeq" id="WP_021657919.1">
    <property type="nucleotide sequence ID" value="NZ_FQVY01000002.1"/>
</dbReference>
<evidence type="ECO:0000313" key="15">
    <source>
        <dbReference type="Proteomes" id="UP000474718"/>
    </source>
</evidence>
<dbReference type="InterPro" id="IPR017896">
    <property type="entry name" value="4Fe4S_Fe-S-bd"/>
</dbReference>
<reference evidence="14" key="2">
    <citation type="submission" date="2016-11" db="EMBL/GenBank/DDBJ databases">
        <authorList>
            <person name="Jaros S."/>
            <person name="Januszkiewicz K."/>
            <person name="Wedrychowicz H."/>
        </authorList>
    </citation>
    <scope>NUCLEOTIDE SEQUENCE [LARGE SCALE GENOMIC DNA]</scope>
    <source>
        <strain evidence="14">DSM 4029</strain>
    </source>
</reference>
<dbReference type="SFLD" id="SFLDG01066">
    <property type="entry name" value="organic_radical-activating_enz"/>
    <property type="match status" value="1"/>
</dbReference>
<proteinExistence type="inferred from homology"/>
<feature type="domain" description="Radical SAM core" evidence="11">
    <location>
        <begin position="15"/>
        <end position="276"/>
    </location>
</feature>
<keyword evidence="5" id="KW-0479">Metal-binding</keyword>
<dbReference type="PROSITE" id="PS51379">
    <property type="entry name" value="4FE4S_FER_2"/>
    <property type="match status" value="2"/>
</dbReference>
<comment type="cofactor">
    <cofactor evidence="1">
        <name>[4Fe-4S] cluster</name>
        <dbReference type="ChEBI" id="CHEBI:49883"/>
    </cofactor>
</comment>
<dbReference type="InterPro" id="IPR007197">
    <property type="entry name" value="rSAM"/>
</dbReference>
<dbReference type="InterPro" id="IPR058240">
    <property type="entry name" value="rSAM_sf"/>
</dbReference>
<dbReference type="InterPro" id="IPR023912">
    <property type="entry name" value="YjjW_bact"/>
</dbReference>
<dbReference type="InterPro" id="IPR001989">
    <property type="entry name" value="Radical_activat_CS"/>
</dbReference>
<evidence type="ECO:0000256" key="2">
    <source>
        <dbReference type="ARBA" id="ARBA00009777"/>
    </source>
</evidence>
<comment type="catalytic activity">
    <reaction evidence="9">
        <text>glycyl-[protein] + reduced [flavodoxin] + S-adenosyl-L-methionine = glycin-2-yl radical-[protein] + semiquinone [flavodoxin] + 5'-deoxyadenosine + L-methionine + H(+)</text>
        <dbReference type="Rhea" id="RHEA:61976"/>
        <dbReference type="Rhea" id="RHEA-COMP:10622"/>
        <dbReference type="Rhea" id="RHEA-COMP:14480"/>
        <dbReference type="Rhea" id="RHEA-COMP:15993"/>
        <dbReference type="Rhea" id="RHEA-COMP:15994"/>
        <dbReference type="ChEBI" id="CHEBI:15378"/>
        <dbReference type="ChEBI" id="CHEBI:17319"/>
        <dbReference type="ChEBI" id="CHEBI:29947"/>
        <dbReference type="ChEBI" id="CHEBI:32722"/>
        <dbReference type="ChEBI" id="CHEBI:57618"/>
        <dbReference type="ChEBI" id="CHEBI:57844"/>
        <dbReference type="ChEBI" id="CHEBI:59789"/>
        <dbReference type="ChEBI" id="CHEBI:140311"/>
    </reaction>
</comment>
<keyword evidence="13" id="KW-0670">Pyruvate</keyword>
<keyword evidence="8" id="KW-0411">Iron-sulfur</keyword>
<evidence type="ECO:0000256" key="1">
    <source>
        <dbReference type="ARBA" id="ARBA00001966"/>
    </source>
</evidence>
<dbReference type="SUPFAM" id="SSF102114">
    <property type="entry name" value="Radical SAM enzymes"/>
    <property type="match status" value="1"/>
</dbReference>
<dbReference type="Gene3D" id="3.20.20.70">
    <property type="entry name" value="Aldolase class I"/>
    <property type="match status" value="1"/>
</dbReference>
<comment type="caution">
    <text evidence="13">The sequence shown here is derived from an EMBL/GenBank/DDBJ whole genome shotgun (WGS) entry which is preliminary data.</text>
</comment>
<dbReference type="InterPro" id="IPR012839">
    <property type="entry name" value="Organic_radical_activase"/>
</dbReference>
<dbReference type="InterPro" id="IPR034457">
    <property type="entry name" value="Organic_radical-activating"/>
</dbReference>
<dbReference type="PROSITE" id="PS01087">
    <property type="entry name" value="RADICAL_ACTIVATING"/>
    <property type="match status" value="1"/>
</dbReference>
<dbReference type="PROSITE" id="PS51918">
    <property type="entry name" value="RADICAL_SAM"/>
    <property type="match status" value="1"/>
</dbReference>
<evidence type="ECO:0000256" key="6">
    <source>
        <dbReference type="ARBA" id="ARBA00023002"/>
    </source>
</evidence>
<evidence type="ECO:0000256" key="8">
    <source>
        <dbReference type="ARBA" id="ARBA00023014"/>
    </source>
</evidence>
<evidence type="ECO:0000256" key="3">
    <source>
        <dbReference type="ARBA" id="ARBA00022485"/>
    </source>
</evidence>
<dbReference type="NCBIfam" id="TIGR04041">
    <property type="entry name" value="activase_YjjW"/>
    <property type="match status" value="1"/>
</dbReference>
<dbReference type="SUPFAM" id="SSF54862">
    <property type="entry name" value="4Fe-4S ferredoxins"/>
    <property type="match status" value="1"/>
</dbReference>
<dbReference type="Pfam" id="PF04055">
    <property type="entry name" value="Radical_SAM"/>
    <property type="match status" value="1"/>
</dbReference>
<dbReference type="EMBL" id="FQVY01000002">
    <property type="protein sequence ID" value="SHG10089.1"/>
    <property type="molecule type" value="Genomic_DNA"/>
</dbReference>
<dbReference type="PANTHER" id="PTHR30352">
    <property type="entry name" value="PYRUVATE FORMATE-LYASE-ACTIVATING ENZYME"/>
    <property type="match status" value="1"/>
</dbReference>
<evidence type="ECO:0000256" key="7">
    <source>
        <dbReference type="ARBA" id="ARBA00023004"/>
    </source>
</evidence>
<dbReference type="PANTHER" id="PTHR30352:SF13">
    <property type="entry name" value="GLYCYL-RADICAL ENZYME ACTIVATING ENZYME YJJW-RELATED"/>
    <property type="match status" value="1"/>
</dbReference>
<evidence type="ECO:0000256" key="4">
    <source>
        <dbReference type="ARBA" id="ARBA00022691"/>
    </source>
</evidence>
<evidence type="ECO:0000256" key="5">
    <source>
        <dbReference type="ARBA" id="ARBA00022723"/>
    </source>
</evidence>
<dbReference type="GO" id="GO:0046872">
    <property type="term" value="F:metal ion binding"/>
    <property type="evidence" value="ECO:0007669"/>
    <property type="project" value="UniProtKB-KW"/>
</dbReference>
<dbReference type="SFLD" id="SFLDG01118">
    <property type="entry name" value="activating_enzymes__group_2"/>
    <property type="match status" value="1"/>
</dbReference>
<organism evidence="13 14">
    <name type="scientific">Bittarella massiliensis</name>
    <name type="common">ex Durand et al. 2017</name>
    <dbReference type="NCBI Taxonomy" id="1720313"/>
    <lineage>
        <taxon>Bacteria</taxon>
        <taxon>Bacillati</taxon>
        <taxon>Bacillota</taxon>
        <taxon>Clostridia</taxon>
        <taxon>Eubacteriales</taxon>
        <taxon>Oscillospiraceae</taxon>
        <taxon>Bittarella (ex Durand et al. 2017)</taxon>
    </lineage>
</organism>
<evidence type="ECO:0000313" key="14">
    <source>
        <dbReference type="Proteomes" id="UP000184089"/>
    </source>
</evidence>
<dbReference type="AlphaFoldDB" id="A0AAQ1MD54"/>
<dbReference type="GO" id="GO:0051539">
    <property type="term" value="F:4 iron, 4 sulfur cluster binding"/>
    <property type="evidence" value="ECO:0007669"/>
    <property type="project" value="UniProtKB-KW"/>
</dbReference>
<dbReference type="EMBL" id="WWVX01000002">
    <property type="protein sequence ID" value="MZL68997.1"/>
    <property type="molecule type" value="Genomic_DNA"/>
</dbReference>
<keyword evidence="13" id="KW-0456">Lyase</keyword>
<dbReference type="GO" id="GO:0016829">
    <property type="term" value="F:lyase activity"/>
    <property type="evidence" value="ECO:0007669"/>
    <property type="project" value="UniProtKB-KW"/>
</dbReference>
<feature type="domain" description="4Fe-4S ferredoxin-type" evidence="10">
    <location>
        <begin position="33"/>
        <end position="65"/>
    </location>
</feature>
<evidence type="ECO:0000259" key="10">
    <source>
        <dbReference type="PROSITE" id="PS51379"/>
    </source>
</evidence>
<evidence type="ECO:0000259" key="11">
    <source>
        <dbReference type="PROSITE" id="PS51918"/>
    </source>
</evidence>
<name>A0AAQ1MD54_9FIRM</name>
<dbReference type="Proteomes" id="UP000184089">
    <property type="component" value="Unassembled WGS sequence"/>
</dbReference>
<dbReference type="InterPro" id="IPR017900">
    <property type="entry name" value="4Fe4S_Fe_S_CS"/>
</dbReference>
<dbReference type="SFLD" id="SFLDF00392">
    <property type="entry name" value="YjjI_activase"/>
    <property type="match status" value="1"/>
</dbReference>
<reference evidence="13" key="1">
    <citation type="submission" date="2016-11" db="EMBL/GenBank/DDBJ databases">
        <authorList>
            <person name="Varghese N."/>
            <person name="Submissions S."/>
        </authorList>
    </citation>
    <scope>NUCLEOTIDE SEQUENCE</scope>
    <source>
        <strain evidence="13">DSM 4029</strain>
    </source>
</reference>
<keyword evidence="4" id="KW-0949">S-adenosyl-L-methionine</keyword>
<comment type="similarity">
    <text evidence="2">Belongs to the organic radical-activating enzymes family.</text>
</comment>
<feature type="domain" description="4Fe-4S ferredoxin-type" evidence="10">
    <location>
        <begin position="66"/>
        <end position="96"/>
    </location>
</feature>
<keyword evidence="6" id="KW-0560">Oxidoreductase</keyword>
<dbReference type="Proteomes" id="UP000474718">
    <property type="component" value="Unassembled WGS sequence"/>
</dbReference>
<dbReference type="PROSITE" id="PS00198">
    <property type="entry name" value="4FE4S_FER_1"/>
    <property type="match status" value="1"/>
</dbReference>
<accession>A0AAQ1MD54</accession>
<keyword evidence="3" id="KW-0004">4Fe-4S</keyword>
<evidence type="ECO:0000313" key="12">
    <source>
        <dbReference type="EMBL" id="MZL68997.1"/>
    </source>
</evidence>